<dbReference type="AlphaFoldDB" id="A0A068RKU7"/>
<dbReference type="PANTHER" id="PTHR42886:SF29">
    <property type="entry name" value="PUMMELIG, ISOFORM A"/>
    <property type="match status" value="1"/>
</dbReference>
<dbReference type="STRING" id="1263082.A0A068RKU7"/>
<dbReference type="Proteomes" id="UP000027586">
    <property type="component" value="Unassembled WGS sequence"/>
</dbReference>
<dbReference type="InterPro" id="IPR029058">
    <property type="entry name" value="AB_hydrolase_fold"/>
</dbReference>
<dbReference type="GO" id="GO:0006654">
    <property type="term" value="P:phosphatidic acid biosynthetic process"/>
    <property type="evidence" value="ECO:0007669"/>
    <property type="project" value="TreeGrafter"/>
</dbReference>
<sequence>MDTQTSNTPSPLPVLSTLPAVIPPTSRLNFIRTWWQRSDQTAAIAETRLLHHALQPTEIFKGSVIGKLVQVPLDNSDKNQRIVNTLYLRRNPDGSSSSFDLDTENTTVDTIKEDLKASKDKNLVICHGYGAGLGFFYRNFYALGQMPGWRVFAIDWIGMGRSSRPKWTITKKGSESWDQIIDEVENHFIDSLEDWRKKIGLEKMTLAGHSLGGYFATCYSRKYPERVEKLYLISPAGVPEAPPEVTRPKDDKPKDVIDKEASDLNANMQTDAEEAMANEPQPPAPPRRRLPAWAKYLWNMNVTPMSIVRLTGPYGASLVNRYTSRRFAHLDTHEQHALYDYLYHITSSAGSGEFALSAILAPGAYARRPLFHRLADLKMPTVFIYGEDDWMDYKAAEKAKAHMQVPVKVIRIPHGGHHMYLDNPDEFNNVMREELTADDAGTKSS</sequence>
<feature type="domain" description="AB hydrolase-1" evidence="2">
    <location>
        <begin position="123"/>
        <end position="424"/>
    </location>
</feature>
<protein>
    <submittedName>
        <fullName evidence="3">Alpha beta</fullName>
    </submittedName>
</protein>
<dbReference type="GO" id="GO:0055088">
    <property type="term" value="P:lipid homeostasis"/>
    <property type="evidence" value="ECO:0007669"/>
    <property type="project" value="TreeGrafter"/>
</dbReference>
<dbReference type="SUPFAM" id="SSF53474">
    <property type="entry name" value="alpha/beta-Hydrolases"/>
    <property type="match status" value="1"/>
</dbReference>
<dbReference type="OrthoDB" id="7457040at2759"/>
<reference evidence="3" key="1">
    <citation type="submission" date="2013-08" db="EMBL/GenBank/DDBJ databases">
        <title>Gene expansion shapes genome architecture in the human pathogen Lichtheimia corymbifera: an evolutionary genomics analysis in the ancient terrestrial Mucorales (Mucoromycotina).</title>
        <authorList>
            <person name="Schwartze V.U."/>
            <person name="Winter S."/>
            <person name="Shelest E."/>
            <person name="Marcet-Houben M."/>
            <person name="Horn F."/>
            <person name="Wehner S."/>
            <person name="Hoffmann K."/>
            <person name="Riege K."/>
            <person name="Sammeth M."/>
            <person name="Nowrousian M."/>
            <person name="Valiante V."/>
            <person name="Linde J."/>
            <person name="Jacobsen I.D."/>
            <person name="Marz M."/>
            <person name="Brakhage A.A."/>
            <person name="Gabaldon T."/>
            <person name="Bocker S."/>
            <person name="Voigt K."/>
        </authorList>
    </citation>
    <scope>NUCLEOTIDE SEQUENCE [LARGE SCALE GENOMIC DNA]</scope>
    <source>
        <strain evidence="3">FSU 9682</strain>
    </source>
</reference>
<proteinExistence type="inferred from homology"/>
<accession>A0A068RKU7</accession>
<evidence type="ECO:0000313" key="3">
    <source>
        <dbReference type="EMBL" id="CDH50599.1"/>
    </source>
</evidence>
<keyword evidence="4" id="KW-1185">Reference proteome</keyword>
<dbReference type="VEuPathDB" id="FungiDB:LCOR_02309.1"/>
<name>A0A068RKU7_9FUNG</name>
<dbReference type="PANTHER" id="PTHR42886">
    <property type="entry name" value="RE40534P-RELATED"/>
    <property type="match status" value="1"/>
</dbReference>
<dbReference type="GO" id="GO:0042171">
    <property type="term" value="F:lysophosphatidic acid acyltransferase activity"/>
    <property type="evidence" value="ECO:0007669"/>
    <property type="project" value="TreeGrafter"/>
</dbReference>
<dbReference type="Gene3D" id="3.40.50.1820">
    <property type="entry name" value="alpha/beta hydrolase"/>
    <property type="match status" value="1"/>
</dbReference>
<dbReference type="GO" id="GO:0052689">
    <property type="term" value="F:carboxylic ester hydrolase activity"/>
    <property type="evidence" value="ECO:0007669"/>
    <property type="project" value="TreeGrafter"/>
</dbReference>
<evidence type="ECO:0000256" key="1">
    <source>
        <dbReference type="ARBA" id="ARBA00038097"/>
    </source>
</evidence>
<comment type="caution">
    <text evidence="3">The sequence shown here is derived from an EMBL/GenBank/DDBJ whole genome shotgun (WGS) entry which is preliminary data.</text>
</comment>
<evidence type="ECO:0000259" key="2">
    <source>
        <dbReference type="Pfam" id="PF00561"/>
    </source>
</evidence>
<dbReference type="GO" id="GO:0005739">
    <property type="term" value="C:mitochondrion"/>
    <property type="evidence" value="ECO:0007669"/>
    <property type="project" value="TreeGrafter"/>
</dbReference>
<gene>
    <name evidence="3" type="ORF">LCOR_02309.1</name>
</gene>
<organism evidence="3 4">
    <name type="scientific">Lichtheimia corymbifera JMRC:FSU:9682</name>
    <dbReference type="NCBI Taxonomy" id="1263082"/>
    <lineage>
        <taxon>Eukaryota</taxon>
        <taxon>Fungi</taxon>
        <taxon>Fungi incertae sedis</taxon>
        <taxon>Mucoromycota</taxon>
        <taxon>Mucoromycotina</taxon>
        <taxon>Mucoromycetes</taxon>
        <taxon>Mucorales</taxon>
        <taxon>Lichtheimiaceae</taxon>
        <taxon>Lichtheimia</taxon>
    </lineage>
</organism>
<dbReference type="EMBL" id="CBTN010000007">
    <property type="protein sequence ID" value="CDH50599.1"/>
    <property type="molecule type" value="Genomic_DNA"/>
</dbReference>
<dbReference type="Pfam" id="PF00561">
    <property type="entry name" value="Abhydrolase_1"/>
    <property type="match status" value="1"/>
</dbReference>
<comment type="similarity">
    <text evidence="1">Belongs to the peptidase S33 family. ABHD4/ABHD5 subfamily.</text>
</comment>
<dbReference type="InterPro" id="IPR000073">
    <property type="entry name" value="AB_hydrolase_1"/>
</dbReference>
<evidence type="ECO:0000313" key="4">
    <source>
        <dbReference type="Proteomes" id="UP000027586"/>
    </source>
</evidence>